<sequence>MVVTAAVAPGEPLPAVAMRYLGVWALARKEGAMPAFPQFALEILRDAFANLSVVGLEQIVDQCNASYLLQELDAAGPEGNRADLLKKSAYNRKSAQLLVIGEKLLVNELTEAWRSLPAVLTFKRSLKEKARRTLQRAANAIEDKGHHNRVEFIGVLAMPGARNSSSFFSQALAMMRFRLTGLGAPLFVIVCGADDGSWCSANIPGGADVLHASPRADSPLGMALLAACNHSVFAFGANGVGAALRTRDGSNFVYHFGGSLTERRDMLRFVQRVKPPWFQLEF</sequence>
<comment type="caution">
    <text evidence="1">The sequence shown here is derived from an EMBL/GenBank/DDBJ whole genome shotgun (WGS) entry which is preliminary data.</text>
</comment>
<gene>
    <name evidence="1" type="ORF">CLODIP_2_CD12736</name>
</gene>
<evidence type="ECO:0000313" key="2">
    <source>
        <dbReference type="Proteomes" id="UP000494165"/>
    </source>
</evidence>
<organism evidence="1 2">
    <name type="scientific">Cloeon dipterum</name>
    <dbReference type="NCBI Taxonomy" id="197152"/>
    <lineage>
        <taxon>Eukaryota</taxon>
        <taxon>Metazoa</taxon>
        <taxon>Ecdysozoa</taxon>
        <taxon>Arthropoda</taxon>
        <taxon>Hexapoda</taxon>
        <taxon>Insecta</taxon>
        <taxon>Pterygota</taxon>
        <taxon>Palaeoptera</taxon>
        <taxon>Ephemeroptera</taxon>
        <taxon>Pisciforma</taxon>
        <taxon>Baetidae</taxon>
        <taxon>Cloeon</taxon>
    </lineage>
</organism>
<dbReference type="EMBL" id="CADEPI010000259">
    <property type="protein sequence ID" value="CAB3382186.1"/>
    <property type="molecule type" value="Genomic_DNA"/>
</dbReference>
<dbReference type="AlphaFoldDB" id="A0A8S1DNP1"/>
<protein>
    <submittedName>
        <fullName evidence="1">Uncharacterized protein</fullName>
    </submittedName>
</protein>
<reference evidence="1 2" key="1">
    <citation type="submission" date="2020-04" db="EMBL/GenBank/DDBJ databases">
        <authorList>
            <person name="Alioto T."/>
            <person name="Alioto T."/>
            <person name="Gomez Garrido J."/>
        </authorList>
    </citation>
    <scope>NUCLEOTIDE SEQUENCE [LARGE SCALE GENOMIC DNA]</scope>
</reference>
<accession>A0A8S1DNP1</accession>
<proteinExistence type="predicted"/>
<dbReference type="Proteomes" id="UP000494165">
    <property type="component" value="Unassembled WGS sequence"/>
</dbReference>
<keyword evidence="2" id="KW-1185">Reference proteome</keyword>
<name>A0A8S1DNP1_9INSE</name>
<evidence type="ECO:0000313" key="1">
    <source>
        <dbReference type="EMBL" id="CAB3382186.1"/>
    </source>
</evidence>